<keyword evidence="1" id="KW-1133">Transmembrane helix</keyword>
<protein>
    <submittedName>
        <fullName evidence="2">Uncharacterized protein</fullName>
    </submittedName>
</protein>
<keyword evidence="3" id="KW-1185">Reference proteome</keyword>
<dbReference type="Proteomes" id="UP000003240">
    <property type="component" value="Unassembled WGS sequence"/>
</dbReference>
<comment type="caution">
    <text evidence="2">The sequence shown here is derived from an EMBL/GenBank/DDBJ whole genome shotgun (WGS) entry which is preliminary data.</text>
</comment>
<organism evidence="2 3">
    <name type="scientific">Acetonema longum DSM 6540</name>
    <dbReference type="NCBI Taxonomy" id="1009370"/>
    <lineage>
        <taxon>Bacteria</taxon>
        <taxon>Bacillati</taxon>
        <taxon>Bacillota</taxon>
        <taxon>Negativicutes</taxon>
        <taxon>Acetonemataceae</taxon>
        <taxon>Acetonema</taxon>
    </lineage>
</organism>
<evidence type="ECO:0000313" key="3">
    <source>
        <dbReference type="Proteomes" id="UP000003240"/>
    </source>
</evidence>
<evidence type="ECO:0000313" key="2">
    <source>
        <dbReference type="EMBL" id="EGO62883.1"/>
    </source>
</evidence>
<accession>F7NM47</accession>
<feature type="transmembrane region" description="Helical" evidence="1">
    <location>
        <begin position="37"/>
        <end position="57"/>
    </location>
</feature>
<dbReference type="AlphaFoldDB" id="F7NM47"/>
<evidence type="ECO:0000256" key="1">
    <source>
        <dbReference type="SAM" id="Phobius"/>
    </source>
</evidence>
<proteinExistence type="predicted"/>
<keyword evidence="1" id="KW-0472">Membrane</keyword>
<dbReference type="EMBL" id="AFGF01000160">
    <property type="protein sequence ID" value="EGO62883.1"/>
    <property type="molecule type" value="Genomic_DNA"/>
</dbReference>
<sequence>MYATFSVVAGLYLILIPPGESFIQRVLHIFIQNAEIIFMAFLIIYFVLSLRAMNILIKNLHSPQGMKTDEEIKDLKRQIMNNGEK</sequence>
<gene>
    <name evidence="2" type="ORF">ALO_15867</name>
</gene>
<keyword evidence="1" id="KW-0812">Transmembrane</keyword>
<reference evidence="2 3" key="1">
    <citation type="journal article" date="2011" name="EMBO J.">
        <title>Structural diversity of bacterial flagellar motors.</title>
        <authorList>
            <person name="Chen S."/>
            <person name="Beeby M."/>
            <person name="Murphy G.E."/>
            <person name="Leadbetter J.R."/>
            <person name="Hendrixson D.R."/>
            <person name="Briegel A."/>
            <person name="Li Z."/>
            <person name="Shi J."/>
            <person name="Tocheva E.I."/>
            <person name="Muller A."/>
            <person name="Dobro M.J."/>
            <person name="Jensen G.J."/>
        </authorList>
    </citation>
    <scope>NUCLEOTIDE SEQUENCE [LARGE SCALE GENOMIC DNA]</scope>
    <source>
        <strain evidence="2 3">DSM 6540</strain>
    </source>
</reference>
<name>F7NM47_9FIRM</name>